<evidence type="ECO:0000256" key="1">
    <source>
        <dbReference type="SAM" id="SignalP"/>
    </source>
</evidence>
<protein>
    <submittedName>
        <fullName evidence="2">Uu.00g082990.m01.CDS01</fullName>
    </submittedName>
</protein>
<organism evidence="2 3">
    <name type="scientific">Anthostomella pinea</name>
    <dbReference type="NCBI Taxonomy" id="933095"/>
    <lineage>
        <taxon>Eukaryota</taxon>
        <taxon>Fungi</taxon>
        <taxon>Dikarya</taxon>
        <taxon>Ascomycota</taxon>
        <taxon>Pezizomycotina</taxon>
        <taxon>Sordariomycetes</taxon>
        <taxon>Xylariomycetidae</taxon>
        <taxon>Xylariales</taxon>
        <taxon>Xylariaceae</taxon>
        <taxon>Anthostomella</taxon>
    </lineage>
</organism>
<dbReference type="Proteomes" id="UP001295740">
    <property type="component" value="Unassembled WGS sequence"/>
</dbReference>
<dbReference type="EMBL" id="CAUWAG010000010">
    <property type="protein sequence ID" value="CAJ2507113.1"/>
    <property type="molecule type" value="Genomic_DNA"/>
</dbReference>
<name>A0AAI8YJP6_9PEZI</name>
<evidence type="ECO:0000313" key="2">
    <source>
        <dbReference type="EMBL" id="CAJ2507113.1"/>
    </source>
</evidence>
<gene>
    <name evidence="2" type="ORF">KHLLAP_LOCUS7581</name>
</gene>
<dbReference type="InterPro" id="IPR053228">
    <property type="entry name" value="Stereospecific_Lipase"/>
</dbReference>
<evidence type="ECO:0000313" key="3">
    <source>
        <dbReference type="Proteomes" id="UP001295740"/>
    </source>
</evidence>
<feature type="chain" id="PRO_5042595923" evidence="1">
    <location>
        <begin position="22"/>
        <end position="456"/>
    </location>
</feature>
<dbReference type="InterPro" id="IPR029058">
    <property type="entry name" value="AB_hydrolase_fold"/>
</dbReference>
<keyword evidence="3" id="KW-1185">Reference proteome</keyword>
<keyword evidence="1" id="KW-0732">Signal</keyword>
<dbReference type="Gene3D" id="3.40.50.1820">
    <property type="entry name" value="alpha/beta hydrolase"/>
    <property type="match status" value="1"/>
</dbReference>
<dbReference type="AlphaFoldDB" id="A0AAI8YJP6"/>
<sequence>MKPSDILISLSGLCCVASGAAVPGSKSQSSVTEKRQLVGGLLSDVLGLLNLRTALGSGNRNGVLRALEGFAPKTSPTSVAQASAVLEAITTSSPTTLPEFNARMITNGIISGSVGELFNFAQGTVTAENSKTNSNPNPPTPVYPKVEACDAPYSVSEASLRAAIYIPNSFTYGRKPPVILFPGTGSTGYVTFIGNFIPLLSNVDYADPVWVNVPGNLLDDAQVNAEYAAYALNYIAALTCRNVSIIAWSQGNIDTQWAFKYWPSTRNVTSDHVAVSADYKGTIFADFADVTGVTNDPAVLQQEAGSNFIRALRSNGGDSGYVPTTSIYSGFFDEIVEPQQGTGASAFLLDARGVGVTNSEAQVVCNGQVAGSFYTHESLLASPLTFALAKDALTHDGPGLPSRLDLGTVCSTYLAPGLGLDDFLLTENAILVSGLSLVLYLPKVASEPPLMPYVTT</sequence>
<dbReference type="PANTHER" id="PTHR37574:SF1">
    <property type="entry name" value="LIPASE B"/>
    <property type="match status" value="1"/>
</dbReference>
<dbReference type="SUPFAM" id="SSF53474">
    <property type="entry name" value="alpha/beta-Hydrolases"/>
    <property type="match status" value="1"/>
</dbReference>
<proteinExistence type="predicted"/>
<accession>A0AAI8YJP6</accession>
<dbReference type="PANTHER" id="PTHR37574">
    <property type="entry name" value="LIPASE B"/>
    <property type="match status" value="1"/>
</dbReference>
<feature type="signal peptide" evidence="1">
    <location>
        <begin position="1"/>
        <end position="21"/>
    </location>
</feature>
<comment type="caution">
    <text evidence="2">The sequence shown here is derived from an EMBL/GenBank/DDBJ whole genome shotgun (WGS) entry which is preliminary data.</text>
</comment>
<reference evidence="2" key="1">
    <citation type="submission" date="2023-10" db="EMBL/GenBank/DDBJ databases">
        <authorList>
            <person name="Hackl T."/>
        </authorList>
    </citation>
    <scope>NUCLEOTIDE SEQUENCE</scope>
</reference>